<evidence type="ECO:0000313" key="2">
    <source>
        <dbReference type="EMBL" id="SNR89922.1"/>
    </source>
</evidence>
<protein>
    <submittedName>
        <fullName evidence="2">Uncharacterized protein</fullName>
    </submittedName>
</protein>
<accession>A0A239A3B0</accession>
<sequence length="90" mass="9933">MMDSKPGTEPDLSELECGRCGDLMLHQVIGLSAHFPLCILWYVACGECGYEAQAWEDRPGPIRYGGGQARPQVLPQQIAEVEKPGEDEEE</sequence>
<dbReference type="RefSeq" id="WP_143437207.1">
    <property type="nucleotide sequence ID" value="NZ_FZNS01000010.1"/>
</dbReference>
<evidence type="ECO:0000256" key="1">
    <source>
        <dbReference type="SAM" id="MobiDB-lite"/>
    </source>
</evidence>
<dbReference type="EMBL" id="FZNS01000010">
    <property type="protein sequence ID" value="SNR89922.1"/>
    <property type="molecule type" value="Genomic_DNA"/>
</dbReference>
<organism evidence="2 3">
    <name type="scientific">Hymenobacter mucosus</name>
    <dbReference type="NCBI Taxonomy" id="1411120"/>
    <lineage>
        <taxon>Bacteria</taxon>
        <taxon>Pseudomonadati</taxon>
        <taxon>Bacteroidota</taxon>
        <taxon>Cytophagia</taxon>
        <taxon>Cytophagales</taxon>
        <taxon>Hymenobacteraceae</taxon>
        <taxon>Hymenobacter</taxon>
    </lineage>
</organism>
<evidence type="ECO:0000313" key="3">
    <source>
        <dbReference type="Proteomes" id="UP000198310"/>
    </source>
</evidence>
<dbReference type="Proteomes" id="UP000198310">
    <property type="component" value="Unassembled WGS sequence"/>
</dbReference>
<keyword evidence="3" id="KW-1185">Reference proteome</keyword>
<dbReference type="AlphaFoldDB" id="A0A239A3B0"/>
<reference evidence="3" key="1">
    <citation type="submission" date="2017-06" db="EMBL/GenBank/DDBJ databases">
        <authorList>
            <person name="Varghese N."/>
            <person name="Submissions S."/>
        </authorList>
    </citation>
    <scope>NUCLEOTIDE SEQUENCE [LARGE SCALE GENOMIC DNA]</scope>
    <source>
        <strain evidence="3">DSM 28041</strain>
    </source>
</reference>
<feature type="region of interest" description="Disordered" evidence="1">
    <location>
        <begin position="63"/>
        <end position="90"/>
    </location>
</feature>
<name>A0A239A3B0_9BACT</name>
<proteinExistence type="predicted"/>
<gene>
    <name evidence="2" type="ORF">SAMN06269173_110158</name>
</gene>